<protein>
    <submittedName>
        <fullName evidence="1">Uncharacterized protein</fullName>
    </submittedName>
</protein>
<reference evidence="1 2" key="1">
    <citation type="journal article" date="2020" name="Cell">
        <title>Large-Scale Comparative Analyses of Tick Genomes Elucidate Their Genetic Diversity and Vector Capacities.</title>
        <authorList>
            <consortium name="Tick Genome and Microbiome Consortium (TIGMIC)"/>
            <person name="Jia N."/>
            <person name="Wang J."/>
            <person name="Shi W."/>
            <person name="Du L."/>
            <person name="Sun Y."/>
            <person name="Zhan W."/>
            <person name="Jiang J.F."/>
            <person name="Wang Q."/>
            <person name="Zhang B."/>
            <person name="Ji P."/>
            <person name="Bell-Sakyi L."/>
            <person name="Cui X.M."/>
            <person name="Yuan T.T."/>
            <person name="Jiang B.G."/>
            <person name="Yang W.F."/>
            <person name="Lam T.T."/>
            <person name="Chang Q.C."/>
            <person name="Ding S.J."/>
            <person name="Wang X.J."/>
            <person name="Zhu J.G."/>
            <person name="Ruan X.D."/>
            <person name="Zhao L."/>
            <person name="Wei J.T."/>
            <person name="Ye R.Z."/>
            <person name="Que T.C."/>
            <person name="Du C.H."/>
            <person name="Zhou Y.H."/>
            <person name="Cheng J.X."/>
            <person name="Dai P.F."/>
            <person name="Guo W.B."/>
            <person name="Han X.H."/>
            <person name="Huang E.J."/>
            <person name="Li L.F."/>
            <person name="Wei W."/>
            <person name="Gao Y.C."/>
            <person name="Liu J.Z."/>
            <person name="Shao H.Z."/>
            <person name="Wang X."/>
            <person name="Wang C.C."/>
            <person name="Yang T.C."/>
            <person name="Huo Q.B."/>
            <person name="Li W."/>
            <person name="Chen H.Y."/>
            <person name="Chen S.E."/>
            <person name="Zhou L.G."/>
            <person name="Ni X.B."/>
            <person name="Tian J.H."/>
            <person name="Sheng Y."/>
            <person name="Liu T."/>
            <person name="Pan Y.S."/>
            <person name="Xia L.Y."/>
            <person name="Li J."/>
            <person name="Zhao F."/>
            <person name="Cao W.C."/>
        </authorList>
    </citation>
    <scope>NUCLEOTIDE SEQUENCE [LARGE SCALE GENOMIC DNA]</scope>
    <source>
        <strain evidence="1">Iper-2018</strain>
    </source>
</reference>
<sequence length="126" mass="13749">MCRFRHQEKMGGIELYCLEPYSSTDGLPRCSSEQLRRAEAPLPDASSRGSREKALGVVITYNGILSTAEQPPTRRPVITLSTLLDAAVKPACTSRSRRRGRAAAARTRVRTLQQLVVGCGKFGCAL</sequence>
<evidence type="ECO:0000313" key="1">
    <source>
        <dbReference type="EMBL" id="KAG0411691.1"/>
    </source>
</evidence>
<proteinExistence type="predicted"/>
<gene>
    <name evidence="1" type="ORF">HPB47_011173</name>
</gene>
<accession>A0AC60NXB1</accession>
<keyword evidence="2" id="KW-1185">Reference proteome</keyword>
<dbReference type="Proteomes" id="UP000805193">
    <property type="component" value="Unassembled WGS sequence"/>
</dbReference>
<organism evidence="1 2">
    <name type="scientific">Ixodes persulcatus</name>
    <name type="common">Taiga tick</name>
    <dbReference type="NCBI Taxonomy" id="34615"/>
    <lineage>
        <taxon>Eukaryota</taxon>
        <taxon>Metazoa</taxon>
        <taxon>Ecdysozoa</taxon>
        <taxon>Arthropoda</taxon>
        <taxon>Chelicerata</taxon>
        <taxon>Arachnida</taxon>
        <taxon>Acari</taxon>
        <taxon>Parasitiformes</taxon>
        <taxon>Ixodida</taxon>
        <taxon>Ixodoidea</taxon>
        <taxon>Ixodidae</taxon>
        <taxon>Ixodinae</taxon>
        <taxon>Ixodes</taxon>
    </lineage>
</organism>
<evidence type="ECO:0000313" key="2">
    <source>
        <dbReference type="Proteomes" id="UP000805193"/>
    </source>
</evidence>
<name>A0AC60NXB1_IXOPE</name>
<comment type="caution">
    <text evidence="1">The sequence shown here is derived from an EMBL/GenBank/DDBJ whole genome shotgun (WGS) entry which is preliminary data.</text>
</comment>
<dbReference type="EMBL" id="JABSTQ010011412">
    <property type="protein sequence ID" value="KAG0411691.1"/>
    <property type="molecule type" value="Genomic_DNA"/>
</dbReference>